<accession>A0ACC3C164</accession>
<gene>
    <name evidence="1" type="ORF">I4F81_006492</name>
</gene>
<comment type="caution">
    <text evidence="1">The sequence shown here is derived from an EMBL/GenBank/DDBJ whole genome shotgun (WGS) entry which is preliminary data.</text>
</comment>
<evidence type="ECO:0000313" key="2">
    <source>
        <dbReference type="Proteomes" id="UP000798662"/>
    </source>
</evidence>
<dbReference type="EMBL" id="CM020619">
    <property type="protein sequence ID" value="KAK1863940.1"/>
    <property type="molecule type" value="Genomic_DNA"/>
</dbReference>
<proteinExistence type="predicted"/>
<organism evidence="1 2">
    <name type="scientific">Pyropia yezoensis</name>
    <name type="common">Susabi-nori</name>
    <name type="synonym">Porphyra yezoensis</name>
    <dbReference type="NCBI Taxonomy" id="2788"/>
    <lineage>
        <taxon>Eukaryota</taxon>
        <taxon>Rhodophyta</taxon>
        <taxon>Bangiophyceae</taxon>
        <taxon>Bangiales</taxon>
        <taxon>Bangiaceae</taxon>
        <taxon>Pyropia</taxon>
    </lineage>
</organism>
<dbReference type="Proteomes" id="UP000798662">
    <property type="component" value="Chromosome 2"/>
</dbReference>
<sequence>MFCASRVRFCVELISGLTPATSSVAKILPSMPLVPGFVGASTGWGLVGGGVYHARVMRIGRPSRLLPQVAVARRVRLSTASIYQSSTPLPCRPATVMSGSAGVPGDNPKAPKDPSSELVELFNNATFHLRESRQATTEAEREELLKRYNRGMALYESMLASIERAETAAAALDQLDAKIVELTLKRCSVVQWLRVKGVFQVQAGDPSAGRGKNYRKNRRRAVRKRIGELRQLTASLTDLRIKRMRLLGSKQVSAGDILKRLELTRQSRDDRHREPPLWWEVFHPVPAWDVGIEDGQQTAVRIWSTMLSHSALAPPVVASTDELVDDSSAPKNRLRAKLAAVVATPGLCKTLALQQFCRLHMRLAREAEDLHCSSVAAAALDKELANEGQTLAQVANFAASCVVFGVNFNDNYAIQPEEYHLVNADDAYVEVPLYLRVLFVELAELRRRKVAEDFTMFVGQACAAIKAGIFPSDALQEEVIELLSTRGSRGGAASRIILAVDELGKAGNLLPPQPYQRRYPDAAAKVPNYDAADGLRSACARLTDRFGSLTVCSSITSSLVERELQTPSQRALTYVELQGPVDVRPLLRRALEQLGARGLHLSCFGWRFSWKVELKASREGRDVSNPTRLLDALCALTGGHPRFAALAAVLLSRAGPGASVWGIFSQAARDASITLVPSSDVISGMYTGTDEIFTKIFRGEQVRYHDNALSIHTKDGITQYSWDELRSRSIVIASGGSVFNPLVVPMQLFDVMAGIRTTTCDVLKPLSYFAPSSTSHSATWERMTAAMEVVRSLLRSRRPAEYRSTTLRGIYATAVDGKALPVTHVGDSPLVKDVQLCADLPFKGVRNDKSFDELLKIASDPYYKEELQQCVWLMPGNEAGIDAVIFFKCASDGAGVKQGDLIAVGLQFKSSNLLRGNKTVRQLNGQMVQDMWDKLCPVLGGSWEHWQNRFALVVVCRLTKANSFEASKATPIKPLKEEADEREVERYSAAITNRQFAQQSRVGQTVVLTFDDLKDFYGPVLFPVVEAGDLLMSEALVGSTMPSDNDGSSDGGGGAGAGVGGRRHNGDYSPAAAAWESTAAVFDPRRHGGHLADAARSLVAAVEVDALALRRRAAAAAAVSSDADARGAAGLSLFYALFDLAVGVAL</sequence>
<reference evidence="1" key="1">
    <citation type="submission" date="2019-11" db="EMBL/GenBank/DDBJ databases">
        <title>Nori genome reveals adaptations in red seaweeds to the harsh intertidal environment.</title>
        <authorList>
            <person name="Wang D."/>
            <person name="Mao Y."/>
        </authorList>
    </citation>
    <scope>NUCLEOTIDE SEQUENCE</scope>
    <source>
        <tissue evidence="1">Gametophyte</tissue>
    </source>
</reference>
<protein>
    <submittedName>
        <fullName evidence="1">Uncharacterized protein</fullName>
    </submittedName>
</protein>
<name>A0ACC3C164_PYRYE</name>
<keyword evidence="2" id="KW-1185">Reference proteome</keyword>
<evidence type="ECO:0000313" key="1">
    <source>
        <dbReference type="EMBL" id="KAK1863940.1"/>
    </source>
</evidence>